<dbReference type="OrthoDB" id="9799319at2"/>
<evidence type="ECO:0000256" key="2">
    <source>
        <dbReference type="ARBA" id="ARBA00023125"/>
    </source>
</evidence>
<evidence type="ECO:0000313" key="5">
    <source>
        <dbReference type="EMBL" id="KRK48334.1"/>
    </source>
</evidence>
<dbReference type="AlphaFoldDB" id="A0A0R1HNB7"/>
<reference evidence="5 6" key="1">
    <citation type="journal article" date="2015" name="Genome Announc.">
        <title>Expanding the biotechnology potential of lactobacilli through comparative genomics of 213 strains and associated genera.</title>
        <authorList>
            <person name="Sun Z."/>
            <person name="Harris H.M."/>
            <person name="McCann A."/>
            <person name="Guo C."/>
            <person name="Argimon S."/>
            <person name="Zhang W."/>
            <person name="Yang X."/>
            <person name="Jeffery I.B."/>
            <person name="Cooney J.C."/>
            <person name="Kagawa T.F."/>
            <person name="Liu W."/>
            <person name="Song Y."/>
            <person name="Salvetti E."/>
            <person name="Wrobel A."/>
            <person name="Rasinkangas P."/>
            <person name="Parkhill J."/>
            <person name="Rea M.C."/>
            <person name="O'Sullivan O."/>
            <person name="Ritari J."/>
            <person name="Douillard F.P."/>
            <person name="Paul Ross R."/>
            <person name="Yang R."/>
            <person name="Briner A.E."/>
            <person name="Felis G.E."/>
            <person name="de Vos W.M."/>
            <person name="Barrangou R."/>
            <person name="Klaenhammer T.R."/>
            <person name="Caufield P.W."/>
            <person name="Cui Y."/>
            <person name="Zhang H."/>
            <person name="O'Toole P.W."/>
        </authorList>
    </citation>
    <scope>NUCLEOTIDE SEQUENCE [LARGE SCALE GENOMIC DNA]</scope>
    <source>
        <strain evidence="5 6">JCM 15530</strain>
    </source>
</reference>
<keyword evidence="6" id="KW-1185">Reference proteome</keyword>
<dbReference type="SUPFAM" id="SSF51182">
    <property type="entry name" value="RmlC-like cupins"/>
    <property type="match status" value="1"/>
</dbReference>
<dbReference type="SUPFAM" id="SSF46689">
    <property type="entry name" value="Homeodomain-like"/>
    <property type="match status" value="1"/>
</dbReference>
<dbReference type="Pfam" id="PF12833">
    <property type="entry name" value="HTH_18"/>
    <property type="match status" value="1"/>
</dbReference>
<dbReference type="InterPro" id="IPR018060">
    <property type="entry name" value="HTH_AraC"/>
</dbReference>
<organism evidence="5 6">
    <name type="scientific">Secundilactobacillus kimchicus JCM 15530</name>
    <dbReference type="NCBI Taxonomy" id="1302272"/>
    <lineage>
        <taxon>Bacteria</taxon>
        <taxon>Bacillati</taxon>
        <taxon>Bacillota</taxon>
        <taxon>Bacilli</taxon>
        <taxon>Lactobacillales</taxon>
        <taxon>Lactobacillaceae</taxon>
        <taxon>Secundilactobacillus</taxon>
    </lineage>
</organism>
<protein>
    <submittedName>
        <fullName evidence="5">AraC-like transcriptional regulator</fullName>
    </submittedName>
</protein>
<dbReference type="EMBL" id="AZCX01000003">
    <property type="protein sequence ID" value="KRK48334.1"/>
    <property type="molecule type" value="Genomic_DNA"/>
</dbReference>
<dbReference type="Proteomes" id="UP000050911">
    <property type="component" value="Unassembled WGS sequence"/>
</dbReference>
<dbReference type="PATRIC" id="fig|1302272.5.peg.1445"/>
<dbReference type="InterPro" id="IPR011051">
    <property type="entry name" value="RmlC_Cupin_sf"/>
</dbReference>
<evidence type="ECO:0000259" key="4">
    <source>
        <dbReference type="PROSITE" id="PS01124"/>
    </source>
</evidence>
<dbReference type="Gene3D" id="2.60.120.10">
    <property type="entry name" value="Jelly Rolls"/>
    <property type="match status" value="1"/>
</dbReference>
<name>A0A0R1HNB7_9LACO</name>
<comment type="caution">
    <text evidence="5">The sequence shown here is derived from an EMBL/GenBank/DDBJ whole genome shotgun (WGS) entry which is preliminary data.</text>
</comment>
<dbReference type="RefSeq" id="WP_056942207.1">
    <property type="nucleotide sequence ID" value="NZ_AZCX01000003.1"/>
</dbReference>
<feature type="domain" description="HTH araC/xylS-type" evidence="4">
    <location>
        <begin position="174"/>
        <end position="272"/>
    </location>
</feature>
<evidence type="ECO:0000256" key="3">
    <source>
        <dbReference type="ARBA" id="ARBA00023163"/>
    </source>
</evidence>
<keyword evidence="2" id="KW-0238">DNA-binding</keyword>
<dbReference type="SMART" id="SM00342">
    <property type="entry name" value="HTH_ARAC"/>
    <property type="match status" value="1"/>
</dbReference>
<dbReference type="InterPro" id="IPR009057">
    <property type="entry name" value="Homeodomain-like_sf"/>
</dbReference>
<dbReference type="Gene3D" id="1.10.10.60">
    <property type="entry name" value="Homeodomain-like"/>
    <property type="match status" value="2"/>
</dbReference>
<dbReference type="InterPro" id="IPR013096">
    <property type="entry name" value="Cupin_2"/>
</dbReference>
<sequence>MVSDSRHEIINDNVDVGVRIFLSKEAAGFKSLHWHSHIEIVLVLEGEVTFHFNHQEVVLKPNEFVVVGSEILHATSNLANVSLVLQIPVDYLNHYWPHSELLLFSLPTSERDKWSYDYQAIASLLKEMTKIYAQKEMGYLLLFNSKMLDALYRLITKYSVSLAPKKLSEKSQIKDILSYVYKHYQEPLSVNGIANRFHYHPDYLSRKFKIDTGLTLTRYIRQLRLEHIHQDVLNTNIPVNDLFKKHGLNNRRLGIQLFKKLYDSTPMEIRRNRELK</sequence>
<proteinExistence type="predicted"/>
<dbReference type="GO" id="GO:0003700">
    <property type="term" value="F:DNA-binding transcription factor activity"/>
    <property type="evidence" value="ECO:0007669"/>
    <property type="project" value="InterPro"/>
</dbReference>
<dbReference type="STRING" id="1302272.FC96_GL001434"/>
<keyword evidence="1" id="KW-0805">Transcription regulation</keyword>
<dbReference type="InterPro" id="IPR014710">
    <property type="entry name" value="RmlC-like_jellyroll"/>
</dbReference>
<dbReference type="PANTHER" id="PTHR43280">
    <property type="entry name" value="ARAC-FAMILY TRANSCRIPTIONAL REGULATOR"/>
    <property type="match status" value="1"/>
</dbReference>
<dbReference type="Pfam" id="PF07883">
    <property type="entry name" value="Cupin_2"/>
    <property type="match status" value="1"/>
</dbReference>
<keyword evidence="3" id="KW-0804">Transcription</keyword>
<accession>A0A0R1HNB7</accession>
<evidence type="ECO:0000313" key="6">
    <source>
        <dbReference type="Proteomes" id="UP000050911"/>
    </source>
</evidence>
<dbReference type="PROSITE" id="PS01124">
    <property type="entry name" value="HTH_ARAC_FAMILY_2"/>
    <property type="match status" value="1"/>
</dbReference>
<evidence type="ECO:0000256" key="1">
    <source>
        <dbReference type="ARBA" id="ARBA00023015"/>
    </source>
</evidence>
<gene>
    <name evidence="5" type="ORF">FC96_GL001434</name>
</gene>
<dbReference type="PANTHER" id="PTHR43280:SF34">
    <property type="entry name" value="ARAC-FAMILY TRANSCRIPTIONAL REGULATOR"/>
    <property type="match status" value="1"/>
</dbReference>
<dbReference type="GO" id="GO:0043565">
    <property type="term" value="F:sequence-specific DNA binding"/>
    <property type="evidence" value="ECO:0007669"/>
    <property type="project" value="InterPro"/>
</dbReference>